<organism evidence="1 2">
    <name type="scientific">Leptospira borgpetersenii serovar Pomona str. 200901868</name>
    <dbReference type="NCBI Taxonomy" id="1192866"/>
    <lineage>
        <taxon>Bacteria</taxon>
        <taxon>Pseudomonadati</taxon>
        <taxon>Spirochaetota</taxon>
        <taxon>Spirochaetia</taxon>
        <taxon>Leptospirales</taxon>
        <taxon>Leptospiraceae</taxon>
        <taxon>Leptospira</taxon>
    </lineage>
</organism>
<gene>
    <name evidence="1" type="ORF">LEP1GSC133_0366</name>
</gene>
<comment type="caution">
    <text evidence="1">The sequence shown here is derived from an EMBL/GenBank/DDBJ whole genome shotgun (WGS) entry which is preliminary data.</text>
</comment>
<name>M6WA70_LEPBO</name>
<protein>
    <submittedName>
        <fullName evidence="1">Uncharacterized protein</fullName>
    </submittedName>
</protein>
<sequence length="73" mass="8276">MKRLPKGAVSDQNIESLSHLLYRTHVKLDKEGFSFTTEDCRNYVKPAPAIGATRNTRPLAAKAKSWKRAFLLM</sequence>
<dbReference type="AlphaFoldDB" id="M6WA70"/>
<reference evidence="1 2" key="1">
    <citation type="submission" date="2013-01" db="EMBL/GenBank/DDBJ databases">
        <authorList>
            <person name="Harkins D.M."/>
            <person name="Durkin A.S."/>
            <person name="Brinkac L.M."/>
            <person name="Haft D.H."/>
            <person name="Selengut J.D."/>
            <person name="Sanka R."/>
            <person name="DePew J."/>
            <person name="Purushe J."/>
            <person name="Picardeau M."/>
            <person name="Werts C."/>
            <person name="Goarant C."/>
            <person name="Vinetz J.M."/>
            <person name="Sutton G.G."/>
            <person name="Nierman W.C."/>
            <person name="Fouts D.E."/>
        </authorList>
    </citation>
    <scope>NUCLEOTIDE SEQUENCE [LARGE SCALE GENOMIC DNA]</scope>
    <source>
        <strain evidence="1 2">200901868</strain>
    </source>
</reference>
<dbReference type="EMBL" id="AKWF02000087">
    <property type="protein sequence ID" value="EMO62104.1"/>
    <property type="molecule type" value="Genomic_DNA"/>
</dbReference>
<evidence type="ECO:0000313" key="2">
    <source>
        <dbReference type="Proteomes" id="UP000012159"/>
    </source>
</evidence>
<proteinExistence type="predicted"/>
<dbReference type="Proteomes" id="UP000012159">
    <property type="component" value="Unassembled WGS sequence"/>
</dbReference>
<accession>M6WA70</accession>
<evidence type="ECO:0000313" key="1">
    <source>
        <dbReference type="EMBL" id="EMO62104.1"/>
    </source>
</evidence>